<dbReference type="Pfam" id="PF00561">
    <property type="entry name" value="Abhydrolase_1"/>
    <property type="match status" value="1"/>
</dbReference>
<proteinExistence type="inferred from homology"/>
<name>A0ABT8N3P2_9BACL</name>
<dbReference type="Gene3D" id="3.40.50.1820">
    <property type="entry name" value="alpha/beta hydrolase"/>
    <property type="match status" value="1"/>
</dbReference>
<dbReference type="GO" id="GO:0016787">
    <property type="term" value="F:hydrolase activity"/>
    <property type="evidence" value="ECO:0007669"/>
    <property type="project" value="UniProtKB-KW"/>
</dbReference>
<comment type="similarity">
    <text evidence="1">Belongs to the AB hydrolase superfamily.</text>
</comment>
<keyword evidence="4" id="KW-1185">Reference proteome</keyword>
<comment type="caution">
    <text evidence="3">The sequence shown here is derived from an EMBL/GenBank/DDBJ whole genome shotgun (WGS) entry which is preliminary data.</text>
</comment>
<accession>A0ABT8N3P2</accession>
<dbReference type="EMBL" id="JAUJWV010000001">
    <property type="protein sequence ID" value="MDN7242502.1"/>
    <property type="molecule type" value="Genomic_DNA"/>
</dbReference>
<evidence type="ECO:0000313" key="3">
    <source>
        <dbReference type="EMBL" id="MDN7242502.1"/>
    </source>
</evidence>
<keyword evidence="3" id="KW-0378">Hydrolase</keyword>
<feature type="domain" description="AB hydrolase-1" evidence="2">
    <location>
        <begin position="25"/>
        <end position="133"/>
    </location>
</feature>
<dbReference type="InterPro" id="IPR000073">
    <property type="entry name" value="AB_hydrolase_1"/>
</dbReference>
<dbReference type="SUPFAM" id="SSF53474">
    <property type="entry name" value="alpha/beta-Hydrolases"/>
    <property type="match status" value="1"/>
</dbReference>
<evidence type="ECO:0000256" key="1">
    <source>
        <dbReference type="ARBA" id="ARBA00008645"/>
    </source>
</evidence>
<protein>
    <submittedName>
        <fullName evidence="3">Alpha/beta hydrolase</fullName>
    </submittedName>
</protein>
<organism evidence="3 4">
    <name type="scientific">Planococcus shixiaomingii</name>
    <dbReference type="NCBI Taxonomy" id="3058393"/>
    <lineage>
        <taxon>Bacteria</taxon>
        <taxon>Bacillati</taxon>
        <taxon>Bacillota</taxon>
        <taxon>Bacilli</taxon>
        <taxon>Bacillales</taxon>
        <taxon>Caryophanaceae</taxon>
        <taxon>Planococcus</taxon>
    </lineage>
</organism>
<dbReference type="InterPro" id="IPR029058">
    <property type="entry name" value="AB_hydrolase_fold"/>
</dbReference>
<evidence type="ECO:0000313" key="4">
    <source>
        <dbReference type="Proteomes" id="UP001172055"/>
    </source>
</evidence>
<dbReference type="PANTHER" id="PTHR43039">
    <property type="entry name" value="ESTERASE-RELATED"/>
    <property type="match status" value="1"/>
</dbReference>
<dbReference type="Proteomes" id="UP001172055">
    <property type="component" value="Unassembled WGS sequence"/>
</dbReference>
<evidence type="ECO:0000259" key="2">
    <source>
        <dbReference type="Pfam" id="PF00561"/>
    </source>
</evidence>
<reference evidence="3 4" key="1">
    <citation type="submission" date="2023-06" db="EMBL/GenBank/DDBJ databases">
        <title>Novel species in genus Planococcus.</title>
        <authorList>
            <person name="Ning S."/>
        </authorList>
    </citation>
    <scope>NUCLEOTIDE SEQUENCE [LARGE SCALE GENOMIC DNA]</scope>
    <source>
        <strain evidence="3 4">N028</strain>
    </source>
</reference>
<dbReference type="PRINTS" id="PR00111">
    <property type="entry name" value="ABHYDROLASE"/>
</dbReference>
<dbReference type="RefSeq" id="WP_301723986.1">
    <property type="nucleotide sequence ID" value="NZ_JAUJWV010000001.1"/>
</dbReference>
<sequence length="276" mass="30753">MVQSGTTEEVIKRYNVSLSGHGDKVLVFAHGFGCDQYVWKKVAPAFEMKYRVVLFDYIGSGKSDKSAYSAERYSTLHGYKEDLLNLCDALQLKNIVFIGHSVSSMIGALAAIERPDLIKNLIMIGPSPHFLNEPGYEGGFEKETIDGMLEMMEVDYEGWAQFLAPVIMQNGDRPHLTEEFEQVLCSNDPVIARHFAAATFLADVRTDLEKVTVPTLILQTKEDAVAPVAVGEYVHSKIPDSEFTLMEATGHNPHVSHAEETIAKIKEYLEKDKATH</sequence>
<gene>
    <name evidence="3" type="ORF">QWY14_11870</name>
</gene>